<evidence type="ECO:0000256" key="8">
    <source>
        <dbReference type="ARBA" id="ARBA00023163"/>
    </source>
</evidence>
<sequence length="1161" mass="125791">MAEAAVPRAPAAPGAGAGPEPREGSARRGGRGGRGGRSGRGRRTPRDGGGGGGDGADRPQPSNTQAADPALAQSHRAESSHDNANSTNGSQSSGRGGRGRGGRGGRPLRRGGNLAGGRPARTTIGAIPRSFGGHLTTDTGSEAGDNAGLNADAHEFVPGQPVKTNGKKAPAKPKATPTRRMSRSTAPDLPTRIHEDITNGHYECVICTNEVLPNSRIWSCTICWTVTHGTCVGKWYTNQTKTAEDKSWRCPGCNSGMGVEEPAKYHCWCGKEPNPRSIPGLSPHSCGQTCSKPRGTCPHPCPLECHAGPCPPCLMMGPKQSCFCGKNTSTKRCGETDYVNGWSCHEICGDLLPCGEHECRQECHPGLCGSCQVPVPSLCYCGRVAKDLACDERGDKEESFNYGQIGNPDTVIVDEFLPENAFWGSFDCEGVCERPFDCGKHNCQRSCHPQHLEEAHCPYSPDIVTHCPCGKTLLSDILDKPRGSCEEPIPKCKKTCGRLLSCGHECDRACHEGACPPCLQSMDINCRCGRTVTGTVCHQGNVCAPECMRICRAQLNCGRHEHGERCCPSEKKAMERVAAKRKNKSTATANEDVEAEHICIRVCGRELKCGSHRCQQMCHRGPCPSCPEAVFDEISCHCGQTVLYPPQPCGTRPPECRYDCTRSRPCGHPQVSHNCHTDDKDCPQCPFLVEKRCVCGKQTLKNQPCWFQEPRCGKPCGKELKCGFHKCRKLCHRDGDCEDVDIPGSHCSQPCMKARQSCDHVDIEPCHAPYACKEDRPCQAKTFVTCECQHRKQEVKCGATRTNAWPSRITLKCDDECLRMQRNARLADALNIDPSTHQDDHVPYSDTTLKLYRENPQWAQTYEREYRVFAADAGEKRLRFKPMQAHQRAFLHSLAEDFGFDSESSDPEPHRHVCLFKTPRFVAAPTKTLSQCARIRAAAAQPVAAAASSSTAANISAEAEAAAKLPWNALVLTSPRFGLTIEEVEKALKPDYTAHPTVTFLTSFLPSEEVVIRGTGPWLPTALENALTSLKGAATPKLKRLDLIKSAGGVFLCHADNSLNILRREDAKGGSGSGAGGWSSVVAGKSAARPRQVAPSGPAFTPLRSKFIALRKKPVEVEPVEDDWEAAADNLDADEGQSGRANTADVHAREETGDKSLETVA</sequence>
<dbReference type="InterPro" id="IPR034077">
    <property type="entry name" value="R3H_FAP1"/>
</dbReference>
<keyword evidence="13" id="KW-1185">Reference proteome</keyword>
<dbReference type="InterPro" id="IPR000967">
    <property type="entry name" value="Znf_NFX1"/>
</dbReference>
<keyword evidence="4" id="KW-0677">Repeat</keyword>
<comment type="similarity">
    <text evidence="2">Belongs to the NFX1 family.</text>
</comment>
<dbReference type="InterPro" id="IPR034078">
    <property type="entry name" value="NFX1_fam"/>
</dbReference>
<dbReference type="EMBL" id="JAGTJQ010000003">
    <property type="protein sequence ID" value="KAH7034934.1"/>
    <property type="molecule type" value="Genomic_DNA"/>
</dbReference>
<dbReference type="GO" id="GO:0000122">
    <property type="term" value="P:negative regulation of transcription by RNA polymerase II"/>
    <property type="evidence" value="ECO:0007669"/>
    <property type="project" value="TreeGrafter"/>
</dbReference>
<dbReference type="SMART" id="SM00438">
    <property type="entry name" value="ZnF_NFX"/>
    <property type="match status" value="8"/>
</dbReference>
<evidence type="ECO:0000256" key="6">
    <source>
        <dbReference type="ARBA" id="ARBA00022833"/>
    </source>
</evidence>
<evidence type="ECO:0000256" key="1">
    <source>
        <dbReference type="ARBA" id="ARBA00004123"/>
    </source>
</evidence>
<feature type="compositionally biased region" description="Polar residues" evidence="10">
    <location>
        <begin position="82"/>
        <end position="93"/>
    </location>
</feature>
<accession>A0A9P9BST8</accession>
<feature type="domain" description="R3H" evidence="11">
    <location>
        <begin position="856"/>
        <end position="919"/>
    </location>
</feature>
<evidence type="ECO:0000259" key="11">
    <source>
        <dbReference type="PROSITE" id="PS51061"/>
    </source>
</evidence>
<feature type="region of interest" description="Disordered" evidence="10">
    <location>
        <begin position="1"/>
        <end position="192"/>
    </location>
</feature>
<comment type="caution">
    <text evidence="12">The sequence shown here is derived from an EMBL/GenBank/DDBJ whole genome shotgun (WGS) entry which is preliminary data.</text>
</comment>
<dbReference type="Gene3D" id="3.30.1370.50">
    <property type="entry name" value="R3H-like domain"/>
    <property type="match status" value="1"/>
</dbReference>
<dbReference type="PANTHER" id="PTHR12360:SF12">
    <property type="entry name" value="TRANSCRIPTIONAL REPRESSOR NF-X1"/>
    <property type="match status" value="1"/>
</dbReference>
<feature type="compositionally biased region" description="Basic residues" evidence="10">
    <location>
        <begin position="97"/>
        <end position="109"/>
    </location>
</feature>
<evidence type="ECO:0000256" key="9">
    <source>
        <dbReference type="ARBA" id="ARBA00023242"/>
    </source>
</evidence>
<keyword evidence="9" id="KW-0539">Nucleus</keyword>
<feature type="compositionally biased region" description="Basic and acidic residues" evidence="10">
    <location>
        <begin position="1146"/>
        <end position="1161"/>
    </location>
</feature>
<dbReference type="GO" id="GO:0005634">
    <property type="term" value="C:nucleus"/>
    <property type="evidence" value="ECO:0007669"/>
    <property type="project" value="UniProtKB-SubCell"/>
</dbReference>
<evidence type="ECO:0000256" key="3">
    <source>
        <dbReference type="ARBA" id="ARBA00022723"/>
    </source>
</evidence>
<dbReference type="CDD" id="cd06006">
    <property type="entry name" value="R3H_unknown_2"/>
    <property type="match status" value="1"/>
</dbReference>
<feature type="region of interest" description="Disordered" evidence="10">
    <location>
        <begin position="1118"/>
        <end position="1161"/>
    </location>
</feature>
<dbReference type="SUPFAM" id="SSF82708">
    <property type="entry name" value="R3H domain"/>
    <property type="match status" value="1"/>
</dbReference>
<protein>
    <recommendedName>
        <fullName evidence="11">R3H domain-containing protein</fullName>
    </recommendedName>
</protein>
<proteinExistence type="inferred from homology"/>
<dbReference type="SUPFAM" id="SSF57903">
    <property type="entry name" value="FYVE/PHD zinc finger"/>
    <property type="match status" value="1"/>
</dbReference>
<evidence type="ECO:0000256" key="10">
    <source>
        <dbReference type="SAM" id="MobiDB-lite"/>
    </source>
</evidence>
<evidence type="ECO:0000313" key="12">
    <source>
        <dbReference type="EMBL" id="KAH7034934.1"/>
    </source>
</evidence>
<reference evidence="12" key="1">
    <citation type="journal article" date="2021" name="Nat. Commun.">
        <title>Genetic determinants of endophytism in the Arabidopsis root mycobiome.</title>
        <authorList>
            <person name="Mesny F."/>
            <person name="Miyauchi S."/>
            <person name="Thiergart T."/>
            <person name="Pickel B."/>
            <person name="Atanasova L."/>
            <person name="Karlsson M."/>
            <person name="Huettel B."/>
            <person name="Barry K.W."/>
            <person name="Haridas S."/>
            <person name="Chen C."/>
            <person name="Bauer D."/>
            <person name="Andreopoulos W."/>
            <person name="Pangilinan J."/>
            <person name="LaButti K."/>
            <person name="Riley R."/>
            <person name="Lipzen A."/>
            <person name="Clum A."/>
            <person name="Drula E."/>
            <person name="Henrissat B."/>
            <person name="Kohler A."/>
            <person name="Grigoriev I.V."/>
            <person name="Martin F.M."/>
            <person name="Hacquard S."/>
        </authorList>
    </citation>
    <scope>NUCLEOTIDE SEQUENCE</scope>
    <source>
        <strain evidence="12">MPI-CAGE-CH-0230</strain>
    </source>
</reference>
<keyword evidence="7" id="KW-0805">Transcription regulation</keyword>
<dbReference type="GO" id="GO:0000981">
    <property type="term" value="F:DNA-binding transcription factor activity, RNA polymerase II-specific"/>
    <property type="evidence" value="ECO:0007669"/>
    <property type="project" value="TreeGrafter"/>
</dbReference>
<dbReference type="GO" id="GO:0000977">
    <property type="term" value="F:RNA polymerase II transcription regulatory region sequence-specific DNA binding"/>
    <property type="evidence" value="ECO:0007669"/>
    <property type="project" value="TreeGrafter"/>
</dbReference>
<gene>
    <name evidence="12" type="ORF">B0I36DRAFT_238356</name>
</gene>
<dbReference type="InterPro" id="IPR011011">
    <property type="entry name" value="Znf_FYVE_PHD"/>
</dbReference>
<name>A0A9P9BST8_9PEZI</name>
<feature type="compositionally biased region" description="Acidic residues" evidence="10">
    <location>
        <begin position="1118"/>
        <end position="1135"/>
    </location>
</feature>
<dbReference type="AlphaFoldDB" id="A0A9P9BST8"/>
<evidence type="ECO:0000256" key="2">
    <source>
        <dbReference type="ARBA" id="ARBA00007269"/>
    </source>
</evidence>
<comment type="subcellular location">
    <subcellularLocation>
        <location evidence="1">Nucleus</location>
    </subcellularLocation>
</comment>
<dbReference type="Proteomes" id="UP000756346">
    <property type="component" value="Unassembled WGS sequence"/>
</dbReference>
<organism evidence="12 13">
    <name type="scientific">Microdochium trichocladiopsis</name>
    <dbReference type="NCBI Taxonomy" id="1682393"/>
    <lineage>
        <taxon>Eukaryota</taxon>
        <taxon>Fungi</taxon>
        <taxon>Dikarya</taxon>
        <taxon>Ascomycota</taxon>
        <taxon>Pezizomycotina</taxon>
        <taxon>Sordariomycetes</taxon>
        <taxon>Xylariomycetidae</taxon>
        <taxon>Xylariales</taxon>
        <taxon>Microdochiaceae</taxon>
        <taxon>Microdochium</taxon>
    </lineage>
</organism>
<evidence type="ECO:0000256" key="4">
    <source>
        <dbReference type="ARBA" id="ARBA00022737"/>
    </source>
</evidence>
<dbReference type="CDD" id="cd06008">
    <property type="entry name" value="NF-X1-zinc-finger"/>
    <property type="match status" value="4"/>
</dbReference>
<dbReference type="SMART" id="SM00393">
    <property type="entry name" value="R3H"/>
    <property type="match status" value="1"/>
</dbReference>
<evidence type="ECO:0000256" key="5">
    <source>
        <dbReference type="ARBA" id="ARBA00022771"/>
    </source>
</evidence>
<dbReference type="Pfam" id="PF01424">
    <property type="entry name" value="R3H"/>
    <property type="match status" value="1"/>
</dbReference>
<feature type="compositionally biased region" description="Low complexity" evidence="10">
    <location>
        <begin position="110"/>
        <end position="121"/>
    </location>
</feature>
<dbReference type="FunFam" id="3.30.1370.50:FF:000006">
    <property type="entry name" value="NF-X1 finger transcription factor"/>
    <property type="match status" value="1"/>
</dbReference>
<dbReference type="RefSeq" id="XP_046015027.1">
    <property type="nucleotide sequence ID" value="XM_046149609.1"/>
</dbReference>
<evidence type="ECO:0000256" key="7">
    <source>
        <dbReference type="ARBA" id="ARBA00023015"/>
    </source>
</evidence>
<dbReference type="GO" id="GO:0008270">
    <property type="term" value="F:zinc ion binding"/>
    <property type="evidence" value="ECO:0007669"/>
    <property type="project" value="UniProtKB-KW"/>
</dbReference>
<evidence type="ECO:0000313" key="13">
    <source>
        <dbReference type="Proteomes" id="UP000756346"/>
    </source>
</evidence>
<keyword evidence="5" id="KW-0863">Zinc-finger</keyword>
<keyword evidence="8" id="KW-0804">Transcription</keyword>
<dbReference type="InterPro" id="IPR036867">
    <property type="entry name" value="R3H_dom_sf"/>
</dbReference>
<dbReference type="Pfam" id="PF01422">
    <property type="entry name" value="zf-NF-X1"/>
    <property type="match status" value="5"/>
</dbReference>
<dbReference type="PANTHER" id="PTHR12360">
    <property type="entry name" value="NUCLEAR TRANSCRIPTION FACTOR, X-BOX BINDING 1 NFX1"/>
    <property type="match status" value="1"/>
</dbReference>
<dbReference type="OrthoDB" id="6512771at2759"/>
<feature type="compositionally biased region" description="Low complexity" evidence="10">
    <location>
        <begin position="1"/>
        <end position="14"/>
    </location>
</feature>
<dbReference type="PROSITE" id="PS51061">
    <property type="entry name" value="R3H"/>
    <property type="match status" value="1"/>
</dbReference>
<keyword evidence="6" id="KW-0862">Zinc</keyword>
<dbReference type="InterPro" id="IPR001374">
    <property type="entry name" value="R3H_dom"/>
</dbReference>
<dbReference type="GeneID" id="70179155"/>
<keyword evidence="3" id="KW-0479">Metal-binding</keyword>